<reference evidence="4" key="1">
    <citation type="submission" date="2022-10" db="EMBL/GenBank/DDBJ databases">
        <title>Cytochrome P450 Catalyzes Benzene Ring Formation in the Biosynthesis of Trialkyl-Substituted Aromatic Polyketides.</title>
        <authorList>
            <person name="Zhao E."/>
            <person name="Ge H."/>
        </authorList>
    </citation>
    <scope>NUCLEOTIDE SEQUENCE</scope>
    <source>
        <strain evidence="4">NA0869</strain>
    </source>
</reference>
<evidence type="ECO:0000313" key="4">
    <source>
        <dbReference type="EMBL" id="UYQ63540.1"/>
    </source>
</evidence>
<dbReference type="InterPro" id="IPR012495">
    <property type="entry name" value="TadE-like_dom"/>
</dbReference>
<dbReference type="EMBL" id="CP107567">
    <property type="protein sequence ID" value="UYQ63540.1"/>
    <property type="molecule type" value="Genomic_DNA"/>
</dbReference>
<organism evidence="4 5">
    <name type="scientific">Streptomyces peucetius</name>
    <dbReference type="NCBI Taxonomy" id="1950"/>
    <lineage>
        <taxon>Bacteria</taxon>
        <taxon>Bacillati</taxon>
        <taxon>Actinomycetota</taxon>
        <taxon>Actinomycetes</taxon>
        <taxon>Kitasatosporales</taxon>
        <taxon>Streptomycetaceae</taxon>
        <taxon>Streptomyces</taxon>
    </lineage>
</organism>
<dbReference type="Pfam" id="PF07811">
    <property type="entry name" value="TadE"/>
    <property type="match status" value="1"/>
</dbReference>
<feature type="domain" description="TadE-like" evidence="3">
    <location>
        <begin position="16"/>
        <end position="58"/>
    </location>
</feature>
<keyword evidence="2" id="KW-1133">Transmembrane helix</keyword>
<protein>
    <submittedName>
        <fullName evidence="4">Pilus assembly protein TadE</fullName>
    </submittedName>
</protein>
<feature type="transmembrane region" description="Helical" evidence="2">
    <location>
        <begin position="20"/>
        <end position="40"/>
    </location>
</feature>
<gene>
    <name evidence="4" type="ORF">OGH68_20145</name>
</gene>
<keyword evidence="2" id="KW-0812">Transmembrane</keyword>
<dbReference type="InterPro" id="IPR049790">
    <property type="entry name" value="Rv3655c/TadE"/>
</dbReference>
<name>A0ABY6IBG5_STRPE</name>
<accession>A0ABY6IBG5</accession>
<evidence type="ECO:0000313" key="5">
    <source>
        <dbReference type="Proteomes" id="UP001163878"/>
    </source>
</evidence>
<dbReference type="RefSeq" id="WP_264245918.1">
    <property type="nucleotide sequence ID" value="NZ_CP107567.1"/>
</dbReference>
<feature type="region of interest" description="Disordered" evidence="1">
    <location>
        <begin position="129"/>
        <end position="166"/>
    </location>
</feature>
<sequence>MRSSEASRAAGARDRGSVTAEAAVAVPALVVFAMALVWALTAAAAQIQCVDAARAGARAAARSEPRAAALAAARSAAPKGSAVTLTRSGDLWRVRVESDTPGPGALALTLSAEAVASAEDAVGRGAGAAGPAAVVRRDAGREAHASGGRERPATRTGTADTVAVVR</sequence>
<dbReference type="Proteomes" id="UP001163878">
    <property type="component" value="Chromosome"/>
</dbReference>
<evidence type="ECO:0000259" key="3">
    <source>
        <dbReference type="Pfam" id="PF07811"/>
    </source>
</evidence>
<proteinExistence type="predicted"/>
<evidence type="ECO:0000256" key="1">
    <source>
        <dbReference type="SAM" id="MobiDB-lite"/>
    </source>
</evidence>
<keyword evidence="5" id="KW-1185">Reference proteome</keyword>
<dbReference type="NCBIfam" id="NF041390">
    <property type="entry name" value="TadE_Rv3655c"/>
    <property type="match status" value="1"/>
</dbReference>
<keyword evidence="2" id="KW-0472">Membrane</keyword>
<feature type="compositionally biased region" description="Basic and acidic residues" evidence="1">
    <location>
        <begin position="135"/>
        <end position="153"/>
    </location>
</feature>
<evidence type="ECO:0000256" key="2">
    <source>
        <dbReference type="SAM" id="Phobius"/>
    </source>
</evidence>